<name>A0A6J6YZ42_9ZZZZ</name>
<organism evidence="7">
    <name type="scientific">freshwater metagenome</name>
    <dbReference type="NCBI Taxonomy" id="449393"/>
    <lineage>
        <taxon>unclassified sequences</taxon>
        <taxon>metagenomes</taxon>
        <taxon>ecological metagenomes</taxon>
    </lineage>
</organism>
<evidence type="ECO:0000313" key="7">
    <source>
        <dbReference type="EMBL" id="CAB4810507.1"/>
    </source>
</evidence>
<evidence type="ECO:0000256" key="1">
    <source>
        <dbReference type="ARBA" id="ARBA00022490"/>
    </source>
</evidence>
<dbReference type="InterPro" id="IPR014776">
    <property type="entry name" value="4pyrrole_Mease_sub2"/>
</dbReference>
<dbReference type="PIRSF" id="PIRSF005917">
    <property type="entry name" value="MTase_YraL"/>
    <property type="match status" value="1"/>
</dbReference>
<dbReference type="GO" id="GO:0006364">
    <property type="term" value="P:rRNA processing"/>
    <property type="evidence" value="ECO:0007669"/>
    <property type="project" value="UniProtKB-KW"/>
</dbReference>
<dbReference type="GO" id="GO:0032259">
    <property type="term" value="P:methylation"/>
    <property type="evidence" value="ECO:0007669"/>
    <property type="project" value="UniProtKB-KW"/>
</dbReference>
<dbReference type="GO" id="GO:0008168">
    <property type="term" value="F:methyltransferase activity"/>
    <property type="evidence" value="ECO:0007669"/>
    <property type="project" value="UniProtKB-KW"/>
</dbReference>
<keyword evidence="4" id="KW-0808">Transferase</keyword>
<keyword evidence="5" id="KW-0949">S-adenosyl-L-methionine</keyword>
<dbReference type="Gene3D" id="3.30.950.10">
    <property type="entry name" value="Methyltransferase, Cobalt-precorrin-4 Transmethylase, Domain 2"/>
    <property type="match status" value="1"/>
</dbReference>
<protein>
    <submittedName>
        <fullName evidence="7">Unannotated protein</fullName>
    </submittedName>
</protein>
<dbReference type="NCBIfam" id="TIGR00096">
    <property type="entry name" value="16S rRNA (cytidine(1402)-2'-O)-methyltransferase"/>
    <property type="match status" value="1"/>
</dbReference>
<keyword evidence="3" id="KW-0489">Methyltransferase</keyword>
<sequence length="283" mass="29917">MGTGSPRLVLVGTPIGNLGDLSERVAQAFAAADVVACEDTRRTGKLLAHLGVRAPRLLRLDEHTEFELGPEILARISSGEVVAVASDAGMPGLSDPGARVAALVAEAGFQIEVIPGPFAAAVALVGSGLLTHSGRFVFEGFLPRKGPDRVSRLAELQGESRTIVLYEAPHRLERTLTDLSQVLGEDRQVALCRELTKLHEETWRATLGQAIERCQEVAPRGEYVLVVDGAAPLPEATDETILSAIQAALGAGATRRDAAVSVAKQFGVAPNRVKRLLTVSESP</sequence>
<evidence type="ECO:0000313" key="8">
    <source>
        <dbReference type="EMBL" id="CAB5066718.1"/>
    </source>
</evidence>
<evidence type="ECO:0000256" key="4">
    <source>
        <dbReference type="ARBA" id="ARBA00022679"/>
    </source>
</evidence>
<proteinExistence type="inferred from homology"/>
<gene>
    <name evidence="7" type="ORF">UFOPK3046_01123</name>
    <name evidence="8" type="ORF">UFOPK4354_01034</name>
</gene>
<accession>A0A6J6YZ42</accession>
<dbReference type="PANTHER" id="PTHR46111">
    <property type="entry name" value="RIBOSOMAL RNA SMALL SUBUNIT METHYLTRANSFERASE I"/>
    <property type="match status" value="1"/>
</dbReference>
<evidence type="ECO:0000259" key="6">
    <source>
        <dbReference type="Pfam" id="PF00590"/>
    </source>
</evidence>
<dbReference type="InterPro" id="IPR035996">
    <property type="entry name" value="4pyrrol_Methylase_sf"/>
</dbReference>
<dbReference type="FunFam" id="3.30.950.10:FF:000002">
    <property type="entry name" value="Ribosomal RNA small subunit methyltransferase I"/>
    <property type="match status" value="1"/>
</dbReference>
<dbReference type="HAMAP" id="MF_01877">
    <property type="entry name" value="16SrRNA_methyltr_I"/>
    <property type="match status" value="1"/>
</dbReference>
<dbReference type="EMBL" id="CAFBQW010000105">
    <property type="protein sequence ID" value="CAB5066718.1"/>
    <property type="molecule type" value="Genomic_DNA"/>
</dbReference>
<dbReference type="EMBL" id="CAFAAQ010000097">
    <property type="protein sequence ID" value="CAB4810507.1"/>
    <property type="molecule type" value="Genomic_DNA"/>
</dbReference>
<dbReference type="InterPro" id="IPR000878">
    <property type="entry name" value="4pyrrol_Mease"/>
</dbReference>
<dbReference type="AlphaFoldDB" id="A0A6J6YZ42"/>
<keyword evidence="2" id="KW-0698">rRNA processing</keyword>
<keyword evidence="1" id="KW-0963">Cytoplasm</keyword>
<dbReference type="SUPFAM" id="SSF53790">
    <property type="entry name" value="Tetrapyrrole methylase"/>
    <property type="match status" value="1"/>
</dbReference>
<dbReference type="Pfam" id="PF00590">
    <property type="entry name" value="TP_methylase"/>
    <property type="match status" value="1"/>
</dbReference>
<reference evidence="7" key="1">
    <citation type="submission" date="2020-05" db="EMBL/GenBank/DDBJ databases">
        <authorList>
            <person name="Chiriac C."/>
            <person name="Salcher M."/>
            <person name="Ghai R."/>
            <person name="Kavagutti S V."/>
        </authorList>
    </citation>
    <scope>NUCLEOTIDE SEQUENCE</scope>
</reference>
<dbReference type="InterPro" id="IPR008189">
    <property type="entry name" value="rRNA_ssu_MeTfrase_I"/>
</dbReference>
<evidence type="ECO:0000256" key="3">
    <source>
        <dbReference type="ARBA" id="ARBA00022603"/>
    </source>
</evidence>
<dbReference type="Gene3D" id="3.40.1010.10">
    <property type="entry name" value="Cobalt-precorrin-4 Transmethylase, Domain 1"/>
    <property type="match status" value="1"/>
</dbReference>
<dbReference type="PANTHER" id="PTHR46111:SF1">
    <property type="entry name" value="RIBOSOMAL RNA SMALL SUBUNIT METHYLTRANSFERASE I"/>
    <property type="match status" value="1"/>
</dbReference>
<evidence type="ECO:0000256" key="5">
    <source>
        <dbReference type="ARBA" id="ARBA00022691"/>
    </source>
</evidence>
<dbReference type="CDD" id="cd11648">
    <property type="entry name" value="RsmI"/>
    <property type="match status" value="1"/>
</dbReference>
<feature type="domain" description="Tetrapyrrole methylase" evidence="6">
    <location>
        <begin position="7"/>
        <end position="210"/>
    </location>
</feature>
<dbReference type="InterPro" id="IPR014777">
    <property type="entry name" value="4pyrrole_Mease_sub1"/>
</dbReference>
<dbReference type="InterPro" id="IPR018063">
    <property type="entry name" value="SAM_MeTrfase_RsmI_CS"/>
</dbReference>
<dbReference type="PROSITE" id="PS01296">
    <property type="entry name" value="RSMI"/>
    <property type="match status" value="1"/>
</dbReference>
<evidence type="ECO:0000256" key="2">
    <source>
        <dbReference type="ARBA" id="ARBA00022552"/>
    </source>
</evidence>